<comment type="similarity">
    <text evidence="1">Belongs to the PC-esterase family. TBL subfamily.</text>
</comment>
<evidence type="ECO:0000313" key="3">
    <source>
        <dbReference type="EMBL" id="KAK1748215.1"/>
    </source>
</evidence>
<accession>A0AAD9DJP4</accession>
<dbReference type="Pfam" id="PF13839">
    <property type="entry name" value="PC-Esterase"/>
    <property type="match status" value="1"/>
</dbReference>
<organism evidence="3 4">
    <name type="scientific">Skeletonema marinoi</name>
    <dbReference type="NCBI Taxonomy" id="267567"/>
    <lineage>
        <taxon>Eukaryota</taxon>
        <taxon>Sar</taxon>
        <taxon>Stramenopiles</taxon>
        <taxon>Ochrophyta</taxon>
        <taxon>Bacillariophyta</taxon>
        <taxon>Coscinodiscophyceae</taxon>
        <taxon>Thalassiosirophycidae</taxon>
        <taxon>Thalassiosirales</taxon>
        <taxon>Skeletonemataceae</taxon>
        <taxon>Skeletonema</taxon>
        <taxon>Skeletonema marinoi-dohrnii complex</taxon>
    </lineage>
</organism>
<keyword evidence="4" id="KW-1185">Reference proteome</keyword>
<sequence>MRASQAKTEKEALVSQKSIFIGLNQKSAASELSKIHPPIPMKLLSFASPLSKSSDVQISSSPSKRIGVLLQKCGIKPVAVVFLTLAIVRMLQNSENLDTQQLNSSNTIKTFQSNNLSVADDGGGYWMYSDEYPPPYTYSQQVCEDTYLNHGDCVKAAKYCPSDLMNWVYVKAGKPYPRLNATGFLHKMKNKRIMFLGCSLMRQQILALMWTLGYDSIAWNETEPEDEECTTRRRCFTDEKYNITFCHQFMGTIATKVYYEGNYTLDHSLRGRGDSSCLLEDSNIALISSFDLVFVQSVAWWTNLGTHLDSPTSPKEWVDKLLPMVYYDAMKELLTKISVQTETVFVLGQIGVDCKEKTLPEPFSIDRIPPDHGWDSAPKFWDTSLHLLLEERLNIKVVDARKPLMQSVHSHPASGFAQPDTNDCLHFCMNSASVNLYLDIYWNEVIPQLWID</sequence>
<reference evidence="3" key="1">
    <citation type="submission" date="2023-06" db="EMBL/GenBank/DDBJ databases">
        <title>Survivors Of The Sea: Transcriptome response of Skeletonema marinoi to long-term dormancy.</title>
        <authorList>
            <person name="Pinder M.I.M."/>
            <person name="Kourtchenko O."/>
            <person name="Robertson E.K."/>
            <person name="Larsson T."/>
            <person name="Maumus F."/>
            <person name="Osuna-Cruz C.M."/>
            <person name="Vancaester E."/>
            <person name="Stenow R."/>
            <person name="Vandepoele K."/>
            <person name="Ploug H."/>
            <person name="Bruchert V."/>
            <person name="Godhe A."/>
            <person name="Topel M."/>
        </authorList>
    </citation>
    <scope>NUCLEOTIDE SEQUENCE</scope>
    <source>
        <strain evidence="3">R05AC</strain>
    </source>
</reference>
<dbReference type="Proteomes" id="UP001224775">
    <property type="component" value="Unassembled WGS sequence"/>
</dbReference>
<dbReference type="PANTHER" id="PTHR32285:SF48">
    <property type="entry name" value="PROTEIN TRICHOME BIREFRINGENCE-LIKE 19"/>
    <property type="match status" value="1"/>
</dbReference>
<comment type="caution">
    <text evidence="3">The sequence shown here is derived from an EMBL/GenBank/DDBJ whole genome shotgun (WGS) entry which is preliminary data.</text>
</comment>
<dbReference type="GO" id="GO:0016413">
    <property type="term" value="F:O-acetyltransferase activity"/>
    <property type="evidence" value="ECO:0007669"/>
    <property type="project" value="InterPro"/>
</dbReference>
<dbReference type="GO" id="GO:0005794">
    <property type="term" value="C:Golgi apparatus"/>
    <property type="evidence" value="ECO:0007669"/>
    <property type="project" value="TreeGrafter"/>
</dbReference>
<evidence type="ECO:0000259" key="2">
    <source>
        <dbReference type="Pfam" id="PF13839"/>
    </source>
</evidence>
<dbReference type="PANTHER" id="PTHR32285">
    <property type="entry name" value="PROTEIN TRICHOME BIREFRINGENCE-LIKE 9-RELATED"/>
    <property type="match status" value="1"/>
</dbReference>
<dbReference type="InterPro" id="IPR029962">
    <property type="entry name" value="TBL"/>
</dbReference>
<dbReference type="AlphaFoldDB" id="A0AAD9DJP4"/>
<name>A0AAD9DJP4_9STRA</name>
<dbReference type="EMBL" id="JATAAI010000001">
    <property type="protein sequence ID" value="KAK1748215.1"/>
    <property type="molecule type" value="Genomic_DNA"/>
</dbReference>
<proteinExistence type="inferred from homology"/>
<protein>
    <recommendedName>
        <fullName evidence="2">Trichome birefringence-like C-terminal domain-containing protein</fullName>
    </recommendedName>
</protein>
<evidence type="ECO:0000313" key="4">
    <source>
        <dbReference type="Proteomes" id="UP001224775"/>
    </source>
</evidence>
<dbReference type="InterPro" id="IPR026057">
    <property type="entry name" value="TBL_C"/>
</dbReference>
<gene>
    <name evidence="3" type="ORF">QTG54_000154</name>
</gene>
<evidence type="ECO:0000256" key="1">
    <source>
        <dbReference type="ARBA" id="ARBA00007727"/>
    </source>
</evidence>
<feature type="domain" description="Trichome birefringence-like C-terminal" evidence="2">
    <location>
        <begin position="177"/>
        <end position="336"/>
    </location>
</feature>